<dbReference type="AlphaFoldDB" id="A0A7T0PBK8"/>
<organism evidence="3 4">
    <name type="scientific">Corynebacterium lizhenjunii</name>
    <dbReference type="NCBI Taxonomy" id="2709394"/>
    <lineage>
        <taxon>Bacteria</taxon>
        <taxon>Bacillati</taxon>
        <taxon>Actinomycetota</taxon>
        <taxon>Actinomycetes</taxon>
        <taxon>Mycobacteriales</taxon>
        <taxon>Corynebacteriaceae</taxon>
        <taxon>Corynebacterium</taxon>
    </lineage>
</organism>
<gene>
    <name evidence="3" type="ORF">G7Y31_02205</name>
</gene>
<dbReference type="InterPro" id="IPR005531">
    <property type="entry name" value="Asp23"/>
</dbReference>
<dbReference type="KEGG" id="cliz:G7Y31_02205"/>
<evidence type="ECO:0000256" key="1">
    <source>
        <dbReference type="ARBA" id="ARBA00005721"/>
    </source>
</evidence>
<name>A0A7T0PBK8_9CORY</name>
<dbReference type="EMBL" id="CP064954">
    <property type="protein sequence ID" value="QPK79545.1"/>
    <property type="molecule type" value="Genomic_DNA"/>
</dbReference>
<protein>
    <submittedName>
        <fullName evidence="3">Asp23/Gls24 family envelope stress response protein</fullName>
    </submittedName>
</protein>
<accession>A0A7T0PBK8</accession>
<feature type="region of interest" description="Disordered" evidence="2">
    <location>
        <begin position="164"/>
        <end position="267"/>
    </location>
</feature>
<reference evidence="3 4" key="1">
    <citation type="submission" date="2020-11" db="EMBL/GenBank/DDBJ databases">
        <title>Corynebacterium sp. ZJ-599.</title>
        <authorList>
            <person name="Zhou J."/>
        </authorList>
    </citation>
    <scope>NUCLEOTIDE SEQUENCE [LARGE SCALE GENOMIC DNA]</scope>
    <source>
        <strain evidence="3 4">ZJ-599</strain>
    </source>
</reference>
<sequence>MTTPTIPSGAPADAKSPGIAHTGAPAEARPSGTTRIGLRAMERVVHDAIDHVPGTVRVQGTLKKLGGKDFPRLAIQMDPDTQMVAIDTAIAVAWPSPVTEVAAAVRSAIGQAVQDFCGYTPTRINVVVGHAEPSQQRVTSAQIAYAQPLTPRQPVARPLQVHAPSLLSTPDNESVREPVVAQSTAVRTPQVPQPTQTRPSETPRAVDVREPETPQALNVWEPEAPRPLSVREPKAPQALNVREPEAPQSVPLRVPQAPKPLKVSTPKAPRPVEAIWVDVPRPAPLRQIEVRPYSRQPRSEAR</sequence>
<dbReference type="Proteomes" id="UP000594681">
    <property type="component" value="Chromosome"/>
</dbReference>
<dbReference type="Pfam" id="PF03780">
    <property type="entry name" value="Asp23"/>
    <property type="match status" value="1"/>
</dbReference>
<proteinExistence type="inferred from homology"/>
<evidence type="ECO:0000313" key="3">
    <source>
        <dbReference type="EMBL" id="QPK79545.1"/>
    </source>
</evidence>
<evidence type="ECO:0000313" key="4">
    <source>
        <dbReference type="Proteomes" id="UP000594681"/>
    </source>
</evidence>
<comment type="similarity">
    <text evidence="1">Belongs to the asp23 family.</text>
</comment>
<dbReference type="RefSeq" id="WP_165010643.1">
    <property type="nucleotide sequence ID" value="NZ_CP064954.1"/>
</dbReference>
<feature type="compositionally biased region" description="Low complexity" evidence="2">
    <location>
        <begin position="186"/>
        <end position="199"/>
    </location>
</feature>
<evidence type="ECO:0000256" key="2">
    <source>
        <dbReference type="SAM" id="MobiDB-lite"/>
    </source>
</evidence>
<keyword evidence="4" id="KW-1185">Reference proteome</keyword>
<feature type="region of interest" description="Disordered" evidence="2">
    <location>
        <begin position="1"/>
        <end position="31"/>
    </location>
</feature>